<name>A0A2I0JSC1_PUNGR</name>
<evidence type="ECO:0000313" key="3">
    <source>
        <dbReference type="Proteomes" id="UP000233551"/>
    </source>
</evidence>
<protein>
    <submittedName>
        <fullName evidence="2">Uncharacterized protein</fullName>
    </submittedName>
</protein>
<proteinExistence type="predicted"/>
<evidence type="ECO:0000256" key="1">
    <source>
        <dbReference type="SAM" id="MobiDB-lite"/>
    </source>
</evidence>
<comment type="caution">
    <text evidence="2">The sequence shown here is derived from an EMBL/GenBank/DDBJ whole genome shotgun (WGS) entry which is preliminary data.</text>
</comment>
<organism evidence="2 3">
    <name type="scientific">Punica granatum</name>
    <name type="common">Pomegranate</name>
    <dbReference type="NCBI Taxonomy" id="22663"/>
    <lineage>
        <taxon>Eukaryota</taxon>
        <taxon>Viridiplantae</taxon>
        <taxon>Streptophyta</taxon>
        <taxon>Embryophyta</taxon>
        <taxon>Tracheophyta</taxon>
        <taxon>Spermatophyta</taxon>
        <taxon>Magnoliopsida</taxon>
        <taxon>eudicotyledons</taxon>
        <taxon>Gunneridae</taxon>
        <taxon>Pentapetalae</taxon>
        <taxon>rosids</taxon>
        <taxon>malvids</taxon>
        <taxon>Myrtales</taxon>
        <taxon>Lythraceae</taxon>
        <taxon>Punica</taxon>
    </lineage>
</organism>
<sequence>MFEEIVPRLDALGIRANQNEEDRGRAPRVVPLEPPIARCASRRIQIYEEEFDEEEIDLYDQFARLDRFFEYTEVPKEKLSAPYFGLPAPTGNTNGYLGHDPTSMTEESPAKSGLPLTIGSARATTRIGHTLQKISKGHQKRSWQGAKGNRRKQTSSKHWDDRSRHDSTIHSRITRMSEGFPSTVQAESRAQSLFGEILMSELYTTHSQQTQGLGKSFHLGPCKSYRSPERCSNGLKRFPTNLRGSFSKNEDSSSLRTHQHTQKTLGKLRLQILEPSPVLDLQSRPISQLFCLQYKARQCEQYSTQSNEKAT</sequence>
<keyword evidence="3" id="KW-1185">Reference proteome</keyword>
<dbReference type="Proteomes" id="UP000233551">
    <property type="component" value="Unassembled WGS sequence"/>
</dbReference>
<accession>A0A2I0JSC1</accession>
<feature type="region of interest" description="Disordered" evidence="1">
    <location>
        <begin position="131"/>
        <end position="167"/>
    </location>
</feature>
<dbReference type="EMBL" id="PGOL01001341">
    <property type="protein sequence ID" value="PKI58780.1"/>
    <property type="molecule type" value="Genomic_DNA"/>
</dbReference>
<reference evidence="2 3" key="1">
    <citation type="submission" date="2017-11" db="EMBL/GenBank/DDBJ databases">
        <title>De-novo sequencing of pomegranate (Punica granatum L.) genome.</title>
        <authorList>
            <person name="Akparov Z."/>
            <person name="Amiraslanov A."/>
            <person name="Hajiyeva S."/>
            <person name="Abbasov M."/>
            <person name="Kaur K."/>
            <person name="Hamwieh A."/>
            <person name="Solovyev V."/>
            <person name="Salamov A."/>
            <person name="Braich B."/>
            <person name="Kosarev P."/>
            <person name="Mahmoud A."/>
            <person name="Hajiyev E."/>
            <person name="Babayeva S."/>
            <person name="Izzatullayeva V."/>
            <person name="Mammadov A."/>
            <person name="Mammadov A."/>
            <person name="Sharifova S."/>
            <person name="Ojaghi J."/>
            <person name="Eynullazada K."/>
            <person name="Bayramov B."/>
            <person name="Abdulazimova A."/>
            <person name="Shahmuradov I."/>
        </authorList>
    </citation>
    <scope>NUCLEOTIDE SEQUENCE [LARGE SCALE GENOMIC DNA]</scope>
    <source>
        <strain evidence="3">cv. AG2017</strain>
        <tissue evidence="2">Leaf</tissue>
    </source>
</reference>
<feature type="compositionally biased region" description="Basic and acidic residues" evidence="1">
    <location>
        <begin position="157"/>
        <end position="167"/>
    </location>
</feature>
<evidence type="ECO:0000313" key="2">
    <source>
        <dbReference type="EMBL" id="PKI58780.1"/>
    </source>
</evidence>
<gene>
    <name evidence="2" type="ORF">CRG98_020839</name>
</gene>
<dbReference type="AlphaFoldDB" id="A0A2I0JSC1"/>